<protein>
    <submittedName>
        <fullName evidence="1">Uncharacterized protein</fullName>
    </submittedName>
</protein>
<keyword evidence="2" id="KW-1185">Reference proteome</keyword>
<name>A0A1Y2C0H4_9FUNG</name>
<gene>
    <name evidence="1" type="ORF">BCR33DRAFT_719376</name>
</gene>
<dbReference type="Proteomes" id="UP000193642">
    <property type="component" value="Unassembled WGS sequence"/>
</dbReference>
<dbReference type="EMBL" id="MCGO01000035">
    <property type="protein sequence ID" value="ORY40377.1"/>
    <property type="molecule type" value="Genomic_DNA"/>
</dbReference>
<sequence>MNIADLILPNFESDSESDGTDAITSILTKVEGLCSKLHDSRHHTSILFSSQEGTLVRARQEGVDDGL</sequence>
<evidence type="ECO:0000313" key="1">
    <source>
        <dbReference type="EMBL" id="ORY40377.1"/>
    </source>
</evidence>
<organism evidence="1 2">
    <name type="scientific">Rhizoclosmatium globosum</name>
    <dbReference type="NCBI Taxonomy" id="329046"/>
    <lineage>
        <taxon>Eukaryota</taxon>
        <taxon>Fungi</taxon>
        <taxon>Fungi incertae sedis</taxon>
        <taxon>Chytridiomycota</taxon>
        <taxon>Chytridiomycota incertae sedis</taxon>
        <taxon>Chytridiomycetes</taxon>
        <taxon>Chytridiales</taxon>
        <taxon>Chytriomycetaceae</taxon>
        <taxon>Rhizoclosmatium</taxon>
    </lineage>
</organism>
<proteinExistence type="predicted"/>
<accession>A0A1Y2C0H4</accession>
<evidence type="ECO:0000313" key="2">
    <source>
        <dbReference type="Proteomes" id="UP000193642"/>
    </source>
</evidence>
<dbReference type="AlphaFoldDB" id="A0A1Y2C0H4"/>
<reference evidence="1 2" key="1">
    <citation type="submission" date="2016-07" db="EMBL/GenBank/DDBJ databases">
        <title>Pervasive Adenine N6-methylation of Active Genes in Fungi.</title>
        <authorList>
            <consortium name="DOE Joint Genome Institute"/>
            <person name="Mondo S.J."/>
            <person name="Dannebaum R.O."/>
            <person name="Kuo R.C."/>
            <person name="Labutti K."/>
            <person name="Haridas S."/>
            <person name="Kuo A."/>
            <person name="Salamov A."/>
            <person name="Ahrendt S.R."/>
            <person name="Lipzen A."/>
            <person name="Sullivan W."/>
            <person name="Andreopoulos W.B."/>
            <person name="Clum A."/>
            <person name="Lindquist E."/>
            <person name="Daum C."/>
            <person name="Ramamoorthy G.K."/>
            <person name="Gryganskyi A."/>
            <person name="Culley D."/>
            <person name="Magnuson J.K."/>
            <person name="James T.Y."/>
            <person name="O'Malley M.A."/>
            <person name="Stajich J.E."/>
            <person name="Spatafora J.W."/>
            <person name="Visel A."/>
            <person name="Grigoriev I.V."/>
        </authorList>
    </citation>
    <scope>NUCLEOTIDE SEQUENCE [LARGE SCALE GENOMIC DNA]</scope>
    <source>
        <strain evidence="1 2">JEL800</strain>
    </source>
</reference>
<comment type="caution">
    <text evidence="1">The sequence shown here is derived from an EMBL/GenBank/DDBJ whole genome shotgun (WGS) entry which is preliminary data.</text>
</comment>